<sequence>MSKTDTAPSESATHTRLPAEAPFWGFVFADMTVFAGFFIAYLWEFGSDRSGFAREAAHVSVWPGLINTLILLASSYAVVLAVRAQRAGSDPSTLIAWALGGAACFAVIKITEYSVEIAGDHTLTSSTFFTYYFVLTGLHLMHVAIGSVLLMTWRHGQRTGRKQSIRFAECCAGYWHMVDLLWLVIFSLVYIGSHT</sequence>
<feature type="transmembrane region" description="Helical" evidence="9">
    <location>
        <begin position="174"/>
        <end position="193"/>
    </location>
</feature>
<comment type="subcellular location">
    <subcellularLocation>
        <location evidence="8">Cell membrane</location>
        <topology evidence="8">Multi-pass membrane protein</topology>
    </subcellularLocation>
    <subcellularLocation>
        <location evidence="1">Membrane</location>
        <topology evidence="1">Multi-pass membrane protein</topology>
    </subcellularLocation>
</comment>
<protein>
    <recommendedName>
        <fullName evidence="6">Cytochrome aa3 subunit 3</fullName>
    </recommendedName>
</protein>
<dbReference type="InterPro" id="IPR000298">
    <property type="entry name" value="Cyt_c_oxidase-like_su3"/>
</dbReference>
<evidence type="ECO:0000256" key="8">
    <source>
        <dbReference type="RuleBase" id="RU003376"/>
    </source>
</evidence>
<feature type="domain" description="Heme-copper oxidase subunit III family profile" evidence="10">
    <location>
        <begin position="1"/>
        <end position="194"/>
    </location>
</feature>
<proteinExistence type="inferred from homology"/>
<name>A0ABX6IJB3_9ACTN</name>
<dbReference type="InterPro" id="IPR024791">
    <property type="entry name" value="Cyt_c/ubiquinol_Oxase_su3"/>
</dbReference>
<evidence type="ECO:0000256" key="9">
    <source>
        <dbReference type="SAM" id="Phobius"/>
    </source>
</evidence>
<dbReference type="PROSITE" id="PS50253">
    <property type="entry name" value="COX3"/>
    <property type="match status" value="1"/>
</dbReference>
<dbReference type="EMBL" id="CP045809">
    <property type="protein sequence ID" value="QHN35982.1"/>
    <property type="molecule type" value="Genomic_DNA"/>
</dbReference>
<keyword evidence="5 9" id="KW-0472">Membrane</keyword>
<reference evidence="11" key="1">
    <citation type="journal article" date="2021" name="Nat. Microbiol.">
        <title>Cocultivation of an ultrasmall environmental parasitic bacterium with lytic ability against bacteria associated with wastewater foams.</title>
        <authorList>
            <person name="Batinovic S."/>
            <person name="Rose J.J.A."/>
            <person name="Ratcliffe J."/>
            <person name="Seviour R.J."/>
            <person name="Petrovski S."/>
        </authorList>
    </citation>
    <scope>NUCLEOTIDE SEQUENCE</scope>
    <source>
        <strain evidence="11">CON9</strain>
    </source>
</reference>
<evidence type="ECO:0000256" key="5">
    <source>
        <dbReference type="ARBA" id="ARBA00023136"/>
    </source>
</evidence>
<evidence type="ECO:0000256" key="2">
    <source>
        <dbReference type="ARBA" id="ARBA00010581"/>
    </source>
</evidence>
<feature type="transmembrane region" description="Helical" evidence="9">
    <location>
        <begin position="94"/>
        <end position="111"/>
    </location>
</feature>
<feature type="transmembrane region" description="Helical" evidence="9">
    <location>
        <begin position="61"/>
        <end position="82"/>
    </location>
</feature>
<keyword evidence="12" id="KW-1185">Reference proteome</keyword>
<dbReference type="Gene3D" id="1.20.120.80">
    <property type="entry name" value="Cytochrome c oxidase, subunit III, four-helix bundle"/>
    <property type="match status" value="1"/>
</dbReference>
<dbReference type="PANTHER" id="PTHR11403">
    <property type="entry name" value="CYTOCHROME C OXIDASE SUBUNIT III"/>
    <property type="match status" value="1"/>
</dbReference>
<dbReference type="SUPFAM" id="SSF81452">
    <property type="entry name" value="Cytochrome c oxidase subunit III-like"/>
    <property type="match status" value="1"/>
</dbReference>
<evidence type="ECO:0000256" key="6">
    <source>
        <dbReference type="ARBA" id="ARBA00031400"/>
    </source>
</evidence>
<evidence type="ECO:0000313" key="12">
    <source>
        <dbReference type="Proteomes" id="UP001059836"/>
    </source>
</evidence>
<dbReference type="Pfam" id="PF00510">
    <property type="entry name" value="COX3"/>
    <property type="match status" value="1"/>
</dbReference>
<organism evidence="11 12">
    <name type="scientific">Gordonia pseudamarae</name>
    <dbReference type="NCBI Taxonomy" id="2831662"/>
    <lineage>
        <taxon>Bacteria</taxon>
        <taxon>Bacillati</taxon>
        <taxon>Actinomycetota</taxon>
        <taxon>Actinomycetes</taxon>
        <taxon>Mycobacteriales</taxon>
        <taxon>Gordoniaceae</taxon>
        <taxon>Gordonia</taxon>
    </lineage>
</organism>
<dbReference type="InterPro" id="IPR035973">
    <property type="entry name" value="Cyt_c_oxidase_su3-like_sf"/>
</dbReference>
<keyword evidence="3 8" id="KW-0812">Transmembrane</keyword>
<evidence type="ECO:0000256" key="1">
    <source>
        <dbReference type="ARBA" id="ARBA00004141"/>
    </source>
</evidence>
<feature type="transmembrane region" description="Helical" evidence="9">
    <location>
        <begin position="131"/>
        <end position="153"/>
    </location>
</feature>
<evidence type="ECO:0000256" key="3">
    <source>
        <dbReference type="ARBA" id="ARBA00022692"/>
    </source>
</evidence>
<comment type="catalytic activity">
    <reaction evidence="7">
        <text>4 Fe(II)-[cytochrome c] + O2 + 8 H(+)(in) = 4 Fe(III)-[cytochrome c] + 2 H2O + 4 H(+)(out)</text>
        <dbReference type="Rhea" id="RHEA:11436"/>
        <dbReference type="Rhea" id="RHEA-COMP:10350"/>
        <dbReference type="Rhea" id="RHEA-COMP:14399"/>
        <dbReference type="ChEBI" id="CHEBI:15377"/>
        <dbReference type="ChEBI" id="CHEBI:15378"/>
        <dbReference type="ChEBI" id="CHEBI:15379"/>
        <dbReference type="ChEBI" id="CHEBI:29033"/>
        <dbReference type="ChEBI" id="CHEBI:29034"/>
        <dbReference type="EC" id="7.1.1.9"/>
    </reaction>
</comment>
<evidence type="ECO:0000313" key="11">
    <source>
        <dbReference type="EMBL" id="QHN35982.1"/>
    </source>
</evidence>
<accession>A0ABX6IJB3</accession>
<comment type="similarity">
    <text evidence="2 8">Belongs to the cytochrome c oxidase subunit 3 family.</text>
</comment>
<dbReference type="Proteomes" id="UP001059836">
    <property type="component" value="Chromosome"/>
</dbReference>
<gene>
    <name evidence="11" type="ORF">GII31_15000</name>
</gene>
<dbReference type="InterPro" id="IPR013833">
    <property type="entry name" value="Cyt_c_oxidase_su3_a-hlx"/>
</dbReference>
<evidence type="ECO:0000256" key="7">
    <source>
        <dbReference type="ARBA" id="ARBA00047816"/>
    </source>
</evidence>
<evidence type="ECO:0000256" key="4">
    <source>
        <dbReference type="ARBA" id="ARBA00022989"/>
    </source>
</evidence>
<feature type="transmembrane region" description="Helical" evidence="9">
    <location>
        <begin position="21"/>
        <end position="41"/>
    </location>
</feature>
<dbReference type="RefSeq" id="WP_213244229.1">
    <property type="nucleotide sequence ID" value="NZ_CP045806.1"/>
</dbReference>
<evidence type="ECO:0000259" key="10">
    <source>
        <dbReference type="PROSITE" id="PS50253"/>
    </source>
</evidence>
<keyword evidence="4 9" id="KW-1133">Transmembrane helix</keyword>
<dbReference type="PANTHER" id="PTHR11403:SF6">
    <property type="entry name" value="NITRIC OXIDE REDUCTASE SUBUNIT E"/>
    <property type="match status" value="1"/>
</dbReference>